<feature type="compositionally biased region" description="Polar residues" evidence="7">
    <location>
        <begin position="361"/>
        <end position="390"/>
    </location>
</feature>
<dbReference type="eggNOG" id="KOG1601">
    <property type="taxonomic scope" value="Eukaryota"/>
</dbReference>
<dbReference type="Pfam" id="PF00320">
    <property type="entry name" value="GATA"/>
    <property type="match status" value="1"/>
</dbReference>
<evidence type="ECO:0000256" key="7">
    <source>
        <dbReference type="SAM" id="MobiDB-lite"/>
    </source>
</evidence>
<dbReference type="PROSITE" id="PS00344">
    <property type="entry name" value="GATA_ZN_FINGER_1"/>
    <property type="match status" value="1"/>
</dbReference>
<evidence type="ECO:0000259" key="8">
    <source>
        <dbReference type="PROSITE" id="PS50114"/>
    </source>
</evidence>
<keyword evidence="2" id="KW-0479">Metal-binding</keyword>
<dbReference type="EMBL" id="CU928171">
    <property type="protein sequence ID" value="CAR24661.1"/>
    <property type="molecule type" value="Genomic_DNA"/>
</dbReference>
<feature type="compositionally biased region" description="Basic and acidic residues" evidence="7">
    <location>
        <begin position="312"/>
        <end position="323"/>
    </location>
</feature>
<feature type="compositionally biased region" description="Polar residues" evidence="7">
    <location>
        <begin position="217"/>
        <end position="232"/>
    </location>
</feature>
<dbReference type="InParanoid" id="C5DLK0"/>
<protein>
    <submittedName>
        <fullName evidence="9">KLTH0G01320p</fullName>
    </submittedName>
</protein>
<dbReference type="PANTHER" id="PTHR10071:SF281">
    <property type="entry name" value="BOX A-BINDING FACTOR-RELATED"/>
    <property type="match status" value="1"/>
</dbReference>
<evidence type="ECO:0000256" key="2">
    <source>
        <dbReference type="ARBA" id="ARBA00022723"/>
    </source>
</evidence>
<dbReference type="GO" id="GO:0000981">
    <property type="term" value="F:DNA-binding transcription factor activity, RNA polymerase II-specific"/>
    <property type="evidence" value="ECO:0007669"/>
    <property type="project" value="TreeGrafter"/>
</dbReference>
<feature type="compositionally biased region" description="Low complexity" evidence="7">
    <location>
        <begin position="549"/>
        <end position="622"/>
    </location>
</feature>
<evidence type="ECO:0000256" key="3">
    <source>
        <dbReference type="ARBA" id="ARBA00022771"/>
    </source>
</evidence>
<evidence type="ECO:0000313" key="10">
    <source>
        <dbReference type="Proteomes" id="UP000002036"/>
    </source>
</evidence>
<reference evidence="9 10" key="1">
    <citation type="journal article" date="2009" name="Genome Res.">
        <title>Comparative genomics of protoploid Saccharomycetaceae.</title>
        <authorList>
            <consortium name="The Genolevures Consortium"/>
            <person name="Souciet J.-L."/>
            <person name="Dujon B."/>
            <person name="Gaillardin C."/>
            <person name="Johnston M."/>
            <person name="Baret P.V."/>
            <person name="Cliften P."/>
            <person name="Sherman D.J."/>
            <person name="Weissenbach J."/>
            <person name="Westhof E."/>
            <person name="Wincker P."/>
            <person name="Jubin C."/>
            <person name="Poulain J."/>
            <person name="Barbe V."/>
            <person name="Segurens B."/>
            <person name="Artiguenave F."/>
            <person name="Anthouard V."/>
            <person name="Vacherie B."/>
            <person name="Val M.-E."/>
            <person name="Fulton R.S."/>
            <person name="Minx P."/>
            <person name="Wilson R."/>
            <person name="Durrens P."/>
            <person name="Jean G."/>
            <person name="Marck C."/>
            <person name="Martin T."/>
            <person name="Nikolski M."/>
            <person name="Rolland T."/>
            <person name="Seret M.-L."/>
            <person name="Casaregola S."/>
            <person name="Despons L."/>
            <person name="Fairhead C."/>
            <person name="Fischer G."/>
            <person name="Lafontaine I."/>
            <person name="Leh V."/>
            <person name="Lemaire M."/>
            <person name="de Montigny J."/>
            <person name="Neuveglise C."/>
            <person name="Thierry A."/>
            <person name="Blanc-Lenfle I."/>
            <person name="Bleykasten C."/>
            <person name="Diffels J."/>
            <person name="Fritsch E."/>
            <person name="Frangeul L."/>
            <person name="Goeffon A."/>
            <person name="Jauniaux N."/>
            <person name="Kachouri-Lafond R."/>
            <person name="Payen C."/>
            <person name="Potier S."/>
            <person name="Pribylova L."/>
            <person name="Ozanne C."/>
            <person name="Richard G.-F."/>
            <person name="Sacerdot C."/>
            <person name="Straub M.-L."/>
            <person name="Talla E."/>
        </authorList>
    </citation>
    <scope>NUCLEOTIDE SEQUENCE [LARGE SCALE GENOMIC DNA]</scope>
    <source>
        <strain evidence="10">ATCC 56472 / CBS 6340 / NRRL Y-8284</strain>
    </source>
</reference>
<proteinExistence type="predicted"/>
<name>C5DLK0_LACTC</name>
<keyword evidence="5" id="KW-0539">Nucleus</keyword>
<evidence type="ECO:0000256" key="6">
    <source>
        <dbReference type="PROSITE-ProRule" id="PRU00094"/>
    </source>
</evidence>
<dbReference type="InterPro" id="IPR039355">
    <property type="entry name" value="Transcription_factor_GATA"/>
</dbReference>
<feature type="domain" description="GATA-type" evidence="8">
    <location>
        <begin position="251"/>
        <end position="304"/>
    </location>
</feature>
<dbReference type="OMA" id="IAQLWDF"/>
<dbReference type="KEGG" id="lth:KLTH0G01320g"/>
<evidence type="ECO:0000256" key="5">
    <source>
        <dbReference type="ARBA" id="ARBA00023242"/>
    </source>
</evidence>
<dbReference type="InterPro" id="IPR000679">
    <property type="entry name" value="Znf_GATA"/>
</dbReference>
<dbReference type="AlphaFoldDB" id="C5DLK0"/>
<dbReference type="PROSITE" id="PS50114">
    <property type="entry name" value="GATA_ZN_FINGER_2"/>
    <property type="match status" value="1"/>
</dbReference>
<feature type="compositionally biased region" description="Polar residues" evidence="7">
    <location>
        <begin position="460"/>
        <end position="470"/>
    </location>
</feature>
<gene>
    <name evidence="9" type="ordered locus">KLTH0G01320g</name>
</gene>
<feature type="compositionally biased region" description="Polar residues" evidence="7">
    <location>
        <begin position="679"/>
        <end position="696"/>
    </location>
</feature>
<feature type="region of interest" description="Disordered" evidence="7">
    <location>
        <begin position="295"/>
        <end position="731"/>
    </location>
</feature>
<dbReference type="FunCoup" id="C5DLK0">
    <property type="interactions" value="1531"/>
</dbReference>
<feature type="compositionally biased region" description="Polar residues" evidence="7">
    <location>
        <begin position="342"/>
        <end position="353"/>
    </location>
</feature>
<dbReference type="HOGENOM" id="CLU_022036_0_0_1"/>
<dbReference type="GO" id="GO:0008270">
    <property type="term" value="F:zinc ion binding"/>
    <property type="evidence" value="ECO:0007669"/>
    <property type="project" value="UniProtKB-KW"/>
</dbReference>
<feature type="compositionally biased region" description="Low complexity" evidence="7">
    <location>
        <begin position="391"/>
        <end position="406"/>
    </location>
</feature>
<feature type="compositionally biased region" description="Low complexity" evidence="7">
    <location>
        <begin position="431"/>
        <end position="449"/>
    </location>
</feature>
<accession>C5DLK0</accession>
<dbReference type="Proteomes" id="UP000002036">
    <property type="component" value="Chromosome G"/>
</dbReference>
<feature type="compositionally biased region" description="Low complexity" evidence="7">
    <location>
        <begin position="629"/>
        <end position="666"/>
    </location>
</feature>
<dbReference type="InterPro" id="IPR013088">
    <property type="entry name" value="Znf_NHR/GATA"/>
</dbReference>
<dbReference type="PRINTS" id="PR00619">
    <property type="entry name" value="GATAZNFINGER"/>
</dbReference>
<dbReference type="GO" id="GO:0005634">
    <property type="term" value="C:nucleus"/>
    <property type="evidence" value="ECO:0007669"/>
    <property type="project" value="UniProtKB-SubCell"/>
</dbReference>
<dbReference type="PANTHER" id="PTHR10071">
    <property type="entry name" value="TRANSCRIPTION FACTOR GATA FAMILY MEMBER"/>
    <property type="match status" value="1"/>
</dbReference>
<feature type="compositionally biased region" description="Low complexity" evidence="7">
    <location>
        <begin position="472"/>
        <end position="485"/>
    </location>
</feature>
<feature type="compositionally biased region" description="Polar residues" evidence="7">
    <location>
        <begin position="704"/>
        <end position="727"/>
    </location>
</feature>
<evidence type="ECO:0000256" key="1">
    <source>
        <dbReference type="ARBA" id="ARBA00004123"/>
    </source>
</evidence>
<keyword evidence="4" id="KW-0862">Zinc</keyword>
<dbReference type="RefSeq" id="XP_002555098.1">
    <property type="nucleotide sequence ID" value="XM_002555052.1"/>
</dbReference>
<dbReference type="SMART" id="SM00401">
    <property type="entry name" value="ZnF_GATA"/>
    <property type="match status" value="1"/>
</dbReference>
<evidence type="ECO:0000313" key="9">
    <source>
        <dbReference type="EMBL" id="CAR24661.1"/>
    </source>
</evidence>
<sequence length="744" mass="77573">MTEGGANIFDMLAEGGGSTGSGVGGGFDAMLEILPEEIDVSFVEGFSSEAREASAGPVRAASGGAAHVETLFEATPPIDVVDQQNGEIAQLWDFNVDEFMMTPSGSSDSATISAPNSFNSEHPGQLGGYGGGGAFAGTFGAGTPAASHNWGHLLGAPFHSEPGSQQPLFASPSALLADDAPGSVSAAAFRPTLPTRRSSSQLSKAAMADDGGLPLAHSTTANSVRKNSMTRPLSSSSLSSYRQNSVPELPKKPQVQCFNCKTFKTPLWRRDAQGNTMCNACGLFQKLHGTMRPLSLKSDVIRKRNTKKRGKKADAAKDKDKDSSATGAAATATTRPVRGKQDSGSSIPQTRLPSTPVAGGQSHTNGSATTFPSTLSKSRTNSSTNLSVNGTFTSSSSSSTTTQLSSNVLMNHNHRMLPTSGLGVSKKSRRSSSSSSASNSSNRSSSSRSMVPILPKPSPGGTSSARNQFQLAGFPGSAGNSAASSPRFSNSPRPASATSPLPTSAGQTLSSSAGRPGMTITRRKSSRQAHTSSSSSFMAASLQQHQHHQQQQPQPQPQSQHSQQGGFQSNTAGSSSSTISAHSNSWNSNTIAAPSPKSGRSPRSPFDLFSSSSSSQEPQSRPASRKTHTSLLSQQLQQATASPQNPQSPSQFQTPATFQSSSLSSSVTPQPASLKRSPMTASPRNSYMDSIQQQRGLHSDTGVRRTTSLRAEANNATGIAANAPSSQRQKDAFMDDLEWLKFGL</sequence>
<dbReference type="Gene3D" id="3.30.50.10">
    <property type="entry name" value="Erythroid Transcription Factor GATA-1, subunit A"/>
    <property type="match status" value="1"/>
</dbReference>
<dbReference type="SUPFAM" id="SSF57716">
    <property type="entry name" value="Glucocorticoid receptor-like (DNA-binding domain)"/>
    <property type="match status" value="1"/>
</dbReference>
<evidence type="ECO:0000256" key="4">
    <source>
        <dbReference type="ARBA" id="ARBA00022833"/>
    </source>
</evidence>
<organism evidence="9 10">
    <name type="scientific">Lachancea thermotolerans (strain ATCC 56472 / CBS 6340 / NRRL Y-8284)</name>
    <name type="common">Yeast</name>
    <name type="synonym">Kluyveromyces thermotolerans</name>
    <dbReference type="NCBI Taxonomy" id="559295"/>
    <lineage>
        <taxon>Eukaryota</taxon>
        <taxon>Fungi</taxon>
        <taxon>Dikarya</taxon>
        <taxon>Ascomycota</taxon>
        <taxon>Saccharomycotina</taxon>
        <taxon>Saccharomycetes</taxon>
        <taxon>Saccharomycetales</taxon>
        <taxon>Saccharomycetaceae</taxon>
        <taxon>Lachancea</taxon>
    </lineage>
</organism>
<feature type="region of interest" description="Disordered" evidence="7">
    <location>
        <begin position="187"/>
        <end position="249"/>
    </location>
</feature>
<feature type="compositionally biased region" description="Low complexity" evidence="7">
    <location>
        <begin position="324"/>
        <end position="335"/>
    </location>
</feature>
<dbReference type="STRING" id="559295.C5DLK0"/>
<dbReference type="GO" id="GO:0000122">
    <property type="term" value="P:negative regulation of transcription by RNA polymerase II"/>
    <property type="evidence" value="ECO:0007669"/>
    <property type="project" value="TreeGrafter"/>
</dbReference>
<feature type="compositionally biased region" description="Polar residues" evidence="7">
    <location>
        <begin position="486"/>
        <end position="513"/>
    </location>
</feature>
<dbReference type="GeneID" id="8293356"/>
<dbReference type="GO" id="GO:0000978">
    <property type="term" value="F:RNA polymerase II cis-regulatory region sequence-specific DNA binding"/>
    <property type="evidence" value="ECO:0007669"/>
    <property type="project" value="TreeGrafter"/>
</dbReference>
<dbReference type="GO" id="GO:0045944">
    <property type="term" value="P:positive regulation of transcription by RNA polymerase II"/>
    <property type="evidence" value="ECO:0007669"/>
    <property type="project" value="TreeGrafter"/>
</dbReference>
<dbReference type="FunFam" id="3.30.50.10:FF:000007">
    <property type="entry name" value="Nitrogen regulatory AreA, N-terminal"/>
    <property type="match status" value="1"/>
</dbReference>
<dbReference type="OrthoDB" id="515401at2759"/>
<keyword evidence="10" id="KW-1185">Reference proteome</keyword>
<dbReference type="CDD" id="cd00202">
    <property type="entry name" value="ZnF_GATA"/>
    <property type="match status" value="1"/>
</dbReference>
<keyword evidence="3 6" id="KW-0863">Zinc-finger</keyword>
<comment type="subcellular location">
    <subcellularLocation>
        <location evidence="1">Nucleus</location>
    </subcellularLocation>
</comment>